<sequence length="337" mass="37133">MSTNEVMRREQSRPATLWNMDKVRALSRDERKTLRGNALSQGTEDGRAVADLCDQADAEGAVKRIRTKAGDRREGTRSASLAFDAGVVARVAEKMAALPRAEDVENATQRMWRGEAPATVLADLWQKLVECGFSTREKSEATDPLGLFIAADGPLFHLDQVLAHAADLGPWVDTCMNDSGLWRLKFKRELVEGNLPHFAKAGAPQDPLNTLCRNGQALQLFCDLARGTISDAHLPSSKHFSAGLDPKPFPQIGHKQLRNILVNTGLAVNVVPLDSRWKKFFDGIVTLEDWMFSSKKAYLALEDLLRQALIQIQPKRPDLANLAMVDAIVFATIKGAP</sequence>
<dbReference type="EMBL" id="JACORT010000002">
    <property type="protein sequence ID" value="MBC5782639.1"/>
    <property type="molecule type" value="Genomic_DNA"/>
</dbReference>
<dbReference type="RefSeq" id="WP_187075397.1">
    <property type="nucleotide sequence ID" value="NZ_JACORT010000002.1"/>
</dbReference>
<keyword evidence="2" id="KW-1185">Reference proteome</keyword>
<reference evidence="1" key="1">
    <citation type="submission" date="2020-08" db="EMBL/GenBank/DDBJ databases">
        <title>Ramlibacter sp. USB13 16S ribosomal RNA gene genome sequencing and assembly.</title>
        <authorList>
            <person name="Kang M."/>
        </authorList>
    </citation>
    <scope>NUCLEOTIDE SEQUENCE</scope>
    <source>
        <strain evidence="1">USB13</strain>
    </source>
</reference>
<comment type="caution">
    <text evidence="1">The sequence shown here is derived from an EMBL/GenBank/DDBJ whole genome shotgun (WGS) entry which is preliminary data.</text>
</comment>
<protein>
    <submittedName>
        <fullName evidence="1">Uncharacterized protein</fullName>
    </submittedName>
</protein>
<evidence type="ECO:0000313" key="1">
    <source>
        <dbReference type="EMBL" id="MBC5782639.1"/>
    </source>
</evidence>
<proteinExistence type="predicted"/>
<organism evidence="1 2">
    <name type="scientific">Ramlibacter cellulosilyticus</name>
    <dbReference type="NCBI Taxonomy" id="2764187"/>
    <lineage>
        <taxon>Bacteria</taxon>
        <taxon>Pseudomonadati</taxon>
        <taxon>Pseudomonadota</taxon>
        <taxon>Betaproteobacteria</taxon>
        <taxon>Burkholderiales</taxon>
        <taxon>Comamonadaceae</taxon>
        <taxon>Ramlibacter</taxon>
    </lineage>
</organism>
<dbReference type="AlphaFoldDB" id="A0A923MQC7"/>
<evidence type="ECO:0000313" key="2">
    <source>
        <dbReference type="Proteomes" id="UP000608513"/>
    </source>
</evidence>
<dbReference type="Proteomes" id="UP000608513">
    <property type="component" value="Unassembled WGS sequence"/>
</dbReference>
<gene>
    <name evidence="1" type="ORF">H8N03_06755</name>
</gene>
<name>A0A923MQC7_9BURK</name>
<accession>A0A923MQC7</accession>